<dbReference type="Proteomes" id="UP000218113">
    <property type="component" value="Unassembled WGS sequence"/>
</dbReference>
<dbReference type="AlphaFoldDB" id="A0A2A4T5K4"/>
<dbReference type="PANTHER" id="PTHR12532:SF6">
    <property type="entry name" value="TRANSCRIPTIONAL REGULATORY PROTEIN YEBC-RELATED"/>
    <property type="match status" value="1"/>
</dbReference>
<dbReference type="GO" id="GO:0005829">
    <property type="term" value="C:cytosol"/>
    <property type="evidence" value="ECO:0007669"/>
    <property type="project" value="TreeGrafter"/>
</dbReference>
<organism evidence="9 10">
    <name type="scientific">SAR324 cluster bacterium</name>
    <dbReference type="NCBI Taxonomy" id="2024889"/>
    <lineage>
        <taxon>Bacteria</taxon>
        <taxon>Deltaproteobacteria</taxon>
        <taxon>SAR324 cluster</taxon>
    </lineage>
</organism>
<dbReference type="NCBIfam" id="NF009044">
    <property type="entry name" value="PRK12378.1"/>
    <property type="match status" value="1"/>
</dbReference>
<name>A0A2A4T5K4_9DELT</name>
<dbReference type="InterPro" id="IPR029072">
    <property type="entry name" value="YebC-like"/>
</dbReference>
<comment type="similarity">
    <text evidence="1 6">Belongs to the TACO1 family.</text>
</comment>
<keyword evidence="5 6" id="KW-0804">Transcription</keyword>
<evidence type="ECO:0000256" key="6">
    <source>
        <dbReference type="HAMAP-Rule" id="MF_00693"/>
    </source>
</evidence>
<dbReference type="InterPro" id="IPR002876">
    <property type="entry name" value="Transcrip_reg_TACO1-like"/>
</dbReference>
<evidence type="ECO:0000256" key="2">
    <source>
        <dbReference type="ARBA" id="ARBA00022490"/>
    </source>
</evidence>
<dbReference type="InterPro" id="IPR026564">
    <property type="entry name" value="Transcrip_reg_TACO1-like_dom3"/>
</dbReference>
<dbReference type="HAMAP" id="MF_00693">
    <property type="entry name" value="Transcrip_reg_TACO1"/>
    <property type="match status" value="1"/>
</dbReference>
<dbReference type="GO" id="GO:0003677">
    <property type="term" value="F:DNA binding"/>
    <property type="evidence" value="ECO:0007669"/>
    <property type="project" value="UniProtKB-UniRule"/>
</dbReference>
<feature type="domain" description="TACO1/YebC-like second and third" evidence="7">
    <location>
        <begin position="84"/>
        <end position="239"/>
    </location>
</feature>
<dbReference type="Pfam" id="PF01709">
    <property type="entry name" value="Transcrip_reg"/>
    <property type="match status" value="1"/>
</dbReference>
<comment type="subcellular location">
    <subcellularLocation>
        <location evidence="6">Cytoplasm</location>
    </subcellularLocation>
</comment>
<dbReference type="Pfam" id="PF20772">
    <property type="entry name" value="TACO1_YebC_N"/>
    <property type="match status" value="1"/>
</dbReference>
<feature type="domain" description="TACO1/YebC-like N-terminal" evidence="8">
    <location>
        <begin position="5"/>
        <end position="75"/>
    </location>
</feature>
<dbReference type="PANTHER" id="PTHR12532">
    <property type="entry name" value="TRANSLATIONAL ACTIVATOR OF CYTOCHROME C OXIDASE 1"/>
    <property type="match status" value="1"/>
</dbReference>
<dbReference type="NCBIfam" id="NF001030">
    <property type="entry name" value="PRK00110.1"/>
    <property type="match status" value="1"/>
</dbReference>
<dbReference type="Gene3D" id="1.10.10.200">
    <property type="match status" value="1"/>
</dbReference>
<dbReference type="SUPFAM" id="SSF75625">
    <property type="entry name" value="YebC-like"/>
    <property type="match status" value="1"/>
</dbReference>
<dbReference type="GO" id="GO:0006355">
    <property type="term" value="P:regulation of DNA-templated transcription"/>
    <property type="evidence" value="ECO:0007669"/>
    <property type="project" value="UniProtKB-UniRule"/>
</dbReference>
<reference evidence="10" key="1">
    <citation type="submission" date="2017-08" db="EMBL/GenBank/DDBJ databases">
        <title>A dynamic microbial community with high functional redundancy inhabits the cold, oxic subseafloor aquifer.</title>
        <authorList>
            <person name="Tully B.J."/>
            <person name="Wheat C.G."/>
            <person name="Glazer B.T."/>
            <person name="Huber J.A."/>
        </authorList>
    </citation>
    <scope>NUCLEOTIDE SEQUENCE [LARGE SCALE GENOMIC DNA]</scope>
</reference>
<evidence type="ECO:0000259" key="8">
    <source>
        <dbReference type="Pfam" id="PF20772"/>
    </source>
</evidence>
<evidence type="ECO:0000313" key="9">
    <source>
        <dbReference type="EMBL" id="PCI28277.1"/>
    </source>
</evidence>
<evidence type="ECO:0000256" key="5">
    <source>
        <dbReference type="ARBA" id="ARBA00023163"/>
    </source>
</evidence>
<dbReference type="InterPro" id="IPR048300">
    <property type="entry name" value="TACO1_YebC-like_2nd/3rd_dom"/>
</dbReference>
<evidence type="ECO:0000256" key="4">
    <source>
        <dbReference type="ARBA" id="ARBA00023125"/>
    </source>
</evidence>
<proteinExistence type="inferred from homology"/>
<evidence type="ECO:0000313" key="10">
    <source>
        <dbReference type="Proteomes" id="UP000218113"/>
    </source>
</evidence>
<keyword evidence="2 6" id="KW-0963">Cytoplasm</keyword>
<accession>A0A2A4T5K4</accession>
<protein>
    <recommendedName>
        <fullName evidence="6">Probable transcriptional regulatory protein COB67_06775</fullName>
    </recommendedName>
</protein>
<keyword evidence="4 6" id="KW-0238">DNA-binding</keyword>
<dbReference type="EMBL" id="NVSR01000037">
    <property type="protein sequence ID" value="PCI28277.1"/>
    <property type="molecule type" value="Genomic_DNA"/>
</dbReference>
<evidence type="ECO:0000256" key="3">
    <source>
        <dbReference type="ARBA" id="ARBA00023015"/>
    </source>
</evidence>
<dbReference type="NCBIfam" id="TIGR01033">
    <property type="entry name" value="YebC/PmpR family DNA-binding transcriptional regulator"/>
    <property type="match status" value="1"/>
</dbReference>
<comment type="caution">
    <text evidence="9">The sequence shown here is derived from an EMBL/GenBank/DDBJ whole genome shotgun (WGS) entry which is preliminary data.</text>
</comment>
<evidence type="ECO:0000259" key="7">
    <source>
        <dbReference type="Pfam" id="PF01709"/>
    </source>
</evidence>
<dbReference type="InterPro" id="IPR017856">
    <property type="entry name" value="Integrase-like_N"/>
</dbReference>
<keyword evidence="3 6" id="KW-0805">Transcription regulation</keyword>
<gene>
    <name evidence="9" type="ORF">COB67_06775</name>
</gene>
<sequence length="250" mass="27621">MSGHSKWSTIKHKKGAADAKRSKVFTKVIKEITVAARMGGGDPEANPRLRSAIILAKSCNMPADNVKRGIAKGVGGDKSESWDTIVYEGYGPHNVAVIVECLTDNKNRTISSIRFCFNKGKGNLGASNSVMYMFDRVGQIEVEKSTIDEDTLTEYILDAGAEDIDAEDENIYLITTDPSDLGDVHKFLEEKSVEIRSSAVDLIPQNKIEIDDLEKAKQVIGFIDRLEDDDDVQKVYSNFDITDDVLQQLS</sequence>
<evidence type="ECO:0000256" key="1">
    <source>
        <dbReference type="ARBA" id="ARBA00008724"/>
    </source>
</evidence>
<dbReference type="InterPro" id="IPR049083">
    <property type="entry name" value="TACO1_YebC_N"/>
</dbReference>
<dbReference type="FunFam" id="1.10.10.200:FF:000002">
    <property type="entry name" value="Probable transcriptional regulatory protein CLM62_37755"/>
    <property type="match status" value="1"/>
</dbReference>
<dbReference type="Gene3D" id="3.30.70.980">
    <property type="match status" value="2"/>
</dbReference>